<evidence type="ECO:0000259" key="16">
    <source>
        <dbReference type="PROSITE" id="PS51192"/>
    </source>
</evidence>
<dbReference type="GO" id="GO:0005524">
    <property type="term" value="F:ATP binding"/>
    <property type="evidence" value="ECO:0007669"/>
    <property type="project" value="UniProtKB-UniRule"/>
</dbReference>
<dbReference type="GO" id="GO:0009432">
    <property type="term" value="P:SOS response"/>
    <property type="evidence" value="ECO:0007669"/>
    <property type="project" value="UniProtKB-UniRule"/>
</dbReference>
<keyword evidence="3 12" id="KW-0963">Cytoplasm</keyword>
<keyword evidence="8 12" id="KW-0267">Excision nuclease</keyword>
<dbReference type="GO" id="GO:0006289">
    <property type="term" value="P:nucleotide-excision repair"/>
    <property type="evidence" value="ECO:0007669"/>
    <property type="project" value="UniProtKB-UniRule"/>
</dbReference>
<dbReference type="NCBIfam" id="NF003673">
    <property type="entry name" value="PRK05298.1"/>
    <property type="match status" value="1"/>
</dbReference>
<protein>
    <recommendedName>
        <fullName evidence="11 12">UvrABC system protein B</fullName>
        <shortName evidence="12">Protein UvrB</shortName>
    </recommendedName>
    <alternativeName>
        <fullName evidence="12">Excinuclease ABC subunit B</fullName>
    </alternativeName>
</protein>
<accession>A0A1F7VC23</accession>
<evidence type="ECO:0000256" key="5">
    <source>
        <dbReference type="ARBA" id="ARBA00022763"/>
    </source>
</evidence>
<dbReference type="SMART" id="SM00490">
    <property type="entry name" value="HELICc"/>
    <property type="match status" value="1"/>
</dbReference>
<dbReference type="PROSITE" id="PS51192">
    <property type="entry name" value="HELICASE_ATP_BIND_1"/>
    <property type="match status" value="1"/>
</dbReference>
<dbReference type="InterPro" id="IPR001943">
    <property type="entry name" value="UVR_dom"/>
</dbReference>
<dbReference type="InterPro" id="IPR014001">
    <property type="entry name" value="Helicase_ATP-bd"/>
</dbReference>
<organism evidence="18 19">
    <name type="scientific">Candidatus Uhrbacteria bacterium RIFCSPLOWO2_02_FULL_49_11</name>
    <dbReference type="NCBI Taxonomy" id="1802409"/>
    <lineage>
        <taxon>Bacteria</taxon>
        <taxon>Candidatus Uhriibacteriota</taxon>
    </lineage>
</organism>
<comment type="similarity">
    <text evidence="2 12 13">Belongs to the UvrB family.</text>
</comment>
<evidence type="ECO:0000256" key="7">
    <source>
        <dbReference type="ARBA" id="ARBA00022840"/>
    </source>
</evidence>
<dbReference type="Pfam" id="PF17757">
    <property type="entry name" value="UvrB_inter"/>
    <property type="match status" value="1"/>
</dbReference>
<evidence type="ECO:0000256" key="10">
    <source>
        <dbReference type="ARBA" id="ARBA00026033"/>
    </source>
</evidence>
<evidence type="ECO:0000256" key="12">
    <source>
        <dbReference type="HAMAP-Rule" id="MF_00204"/>
    </source>
</evidence>
<evidence type="ECO:0000256" key="9">
    <source>
        <dbReference type="ARBA" id="ARBA00023204"/>
    </source>
</evidence>
<dbReference type="InterPro" id="IPR027417">
    <property type="entry name" value="P-loop_NTPase"/>
</dbReference>
<feature type="domain" description="Helicase ATP-binding" evidence="16">
    <location>
        <begin position="24"/>
        <end position="172"/>
    </location>
</feature>
<evidence type="ECO:0000256" key="3">
    <source>
        <dbReference type="ARBA" id="ARBA00022490"/>
    </source>
</evidence>
<feature type="short sequence motif" description="Beta-hairpin" evidence="12">
    <location>
        <begin position="90"/>
        <end position="113"/>
    </location>
</feature>
<keyword evidence="6 12" id="KW-0228">DNA excision</keyword>
<dbReference type="EMBL" id="MGER01000074">
    <property type="protein sequence ID" value="OGL87567.1"/>
    <property type="molecule type" value="Genomic_DNA"/>
</dbReference>
<evidence type="ECO:0000259" key="17">
    <source>
        <dbReference type="PROSITE" id="PS51194"/>
    </source>
</evidence>
<feature type="domain" description="UVR" evidence="15">
    <location>
        <begin position="638"/>
        <end position="673"/>
    </location>
</feature>
<dbReference type="GO" id="GO:0009381">
    <property type="term" value="F:excinuclease ABC activity"/>
    <property type="evidence" value="ECO:0007669"/>
    <property type="project" value="UniProtKB-UniRule"/>
</dbReference>
<dbReference type="Pfam" id="PF02151">
    <property type="entry name" value="UVR"/>
    <property type="match status" value="1"/>
</dbReference>
<dbReference type="Gene3D" id="4.10.860.10">
    <property type="entry name" value="UVR domain"/>
    <property type="match status" value="1"/>
</dbReference>
<dbReference type="AlphaFoldDB" id="A0A1F7VC23"/>
<keyword evidence="5 12" id="KW-0227">DNA damage</keyword>
<dbReference type="InterPro" id="IPR024759">
    <property type="entry name" value="UvrB_YAD/RRR_dom"/>
</dbReference>
<dbReference type="PANTHER" id="PTHR24029">
    <property type="entry name" value="UVRABC SYSTEM PROTEIN B"/>
    <property type="match status" value="1"/>
</dbReference>
<dbReference type="GO" id="GO:0003677">
    <property type="term" value="F:DNA binding"/>
    <property type="evidence" value="ECO:0007669"/>
    <property type="project" value="UniProtKB-UniRule"/>
</dbReference>
<keyword evidence="4 12" id="KW-0547">Nucleotide-binding</keyword>
<evidence type="ECO:0000256" key="6">
    <source>
        <dbReference type="ARBA" id="ARBA00022769"/>
    </source>
</evidence>
<comment type="domain">
    <text evidence="12">The beta-hairpin motif is involved in DNA binding.</text>
</comment>
<dbReference type="GO" id="GO:0009380">
    <property type="term" value="C:excinuclease repair complex"/>
    <property type="evidence" value="ECO:0007669"/>
    <property type="project" value="InterPro"/>
</dbReference>
<gene>
    <name evidence="12" type="primary">uvrB</name>
    <name evidence="18" type="ORF">A3I42_03915</name>
</gene>
<dbReference type="PROSITE" id="PS51194">
    <property type="entry name" value="HELICASE_CTER"/>
    <property type="match status" value="1"/>
</dbReference>
<dbReference type="InterPro" id="IPR006935">
    <property type="entry name" value="Helicase/UvrB_N"/>
</dbReference>
<name>A0A1F7VC23_9BACT</name>
<comment type="subcellular location">
    <subcellularLocation>
        <location evidence="1 12 13">Cytoplasm</location>
    </subcellularLocation>
</comment>
<keyword evidence="12 13" id="KW-0742">SOS response</keyword>
<evidence type="ECO:0000256" key="11">
    <source>
        <dbReference type="ARBA" id="ARBA00029504"/>
    </source>
</evidence>
<dbReference type="PANTHER" id="PTHR24029:SF0">
    <property type="entry name" value="UVRABC SYSTEM PROTEIN B"/>
    <property type="match status" value="1"/>
</dbReference>
<keyword evidence="9 12" id="KW-0234">DNA repair</keyword>
<feature type="domain" description="Helicase C-terminal" evidence="17">
    <location>
        <begin position="443"/>
        <end position="605"/>
    </location>
</feature>
<dbReference type="InterPro" id="IPR041471">
    <property type="entry name" value="UvrB_inter"/>
</dbReference>
<dbReference type="HAMAP" id="MF_00204">
    <property type="entry name" value="UvrB"/>
    <property type="match status" value="1"/>
</dbReference>
<dbReference type="GO" id="GO:0005737">
    <property type="term" value="C:cytoplasm"/>
    <property type="evidence" value="ECO:0007669"/>
    <property type="project" value="UniProtKB-SubCell"/>
</dbReference>
<evidence type="ECO:0000256" key="14">
    <source>
        <dbReference type="SAM" id="Coils"/>
    </source>
</evidence>
<evidence type="ECO:0000259" key="15">
    <source>
        <dbReference type="PROSITE" id="PS50151"/>
    </source>
</evidence>
<dbReference type="InterPro" id="IPR004807">
    <property type="entry name" value="UvrB"/>
</dbReference>
<dbReference type="NCBIfam" id="TIGR00631">
    <property type="entry name" value="uvrb"/>
    <property type="match status" value="1"/>
</dbReference>
<dbReference type="PROSITE" id="PS50151">
    <property type="entry name" value="UVR"/>
    <property type="match status" value="1"/>
</dbReference>
<evidence type="ECO:0000256" key="13">
    <source>
        <dbReference type="RuleBase" id="RU003587"/>
    </source>
</evidence>
<dbReference type="Proteomes" id="UP000178264">
    <property type="component" value="Unassembled WGS sequence"/>
</dbReference>
<comment type="caution">
    <text evidence="18">The sequence shown here is derived from an EMBL/GenBank/DDBJ whole genome shotgun (WGS) entry which is preliminary data.</text>
</comment>
<dbReference type="GO" id="GO:0016887">
    <property type="term" value="F:ATP hydrolysis activity"/>
    <property type="evidence" value="ECO:0007669"/>
    <property type="project" value="InterPro"/>
</dbReference>
<dbReference type="Pfam" id="PF00271">
    <property type="entry name" value="Helicase_C"/>
    <property type="match status" value="1"/>
</dbReference>
<evidence type="ECO:0000256" key="8">
    <source>
        <dbReference type="ARBA" id="ARBA00022881"/>
    </source>
</evidence>
<evidence type="ECO:0000256" key="1">
    <source>
        <dbReference type="ARBA" id="ARBA00004496"/>
    </source>
</evidence>
<dbReference type="Gene3D" id="3.40.50.300">
    <property type="entry name" value="P-loop containing nucleotide triphosphate hydrolases"/>
    <property type="match status" value="3"/>
</dbReference>
<dbReference type="Pfam" id="PF04851">
    <property type="entry name" value="ResIII"/>
    <property type="match status" value="1"/>
</dbReference>
<dbReference type="CDD" id="cd17916">
    <property type="entry name" value="DEXHc_UvrB"/>
    <property type="match status" value="1"/>
</dbReference>
<keyword evidence="14" id="KW-0175">Coiled coil</keyword>
<dbReference type="InterPro" id="IPR036876">
    <property type="entry name" value="UVR_dom_sf"/>
</dbReference>
<evidence type="ECO:0000313" key="18">
    <source>
        <dbReference type="EMBL" id="OGL87567.1"/>
    </source>
</evidence>
<dbReference type="SMART" id="SM00487">
    <property type="entry name" value="DEXDc"/>
    <property type="match status" value="1"/>
</dbReference>
<comment type="function">
    <text evidence="12">The UvrABC repair system catalyzes the recognition and processing of DNA lesions. A damage recognition complex composed of 2 UvrA and 2 UvrB subunits scans DNA for abnormalities. Upon binding of the UvrA(2)B(2) complex to a putative damaged site, the DNA wraps around one UvrB monomer. DNA wrap is dependent on ATP binding by UvrB and probably causes local melting of the DNA helix, facilitating insertion of UvrB beta-hairpin between the DNA strands. Then UvrB probes one DNA strand for the presence of a lesion. If a lesion is found the UvrA subunits dissociate and the UvrB-DNA preincision complex is formed. This complex is subsequently bound by UvrC and the second UvrB is released. If no lesion is found, the DNA wraps around the other UvrB subunit that will check the other stand for damage.</text>
</comment>
<reference evidence="18 19" key="1">
    <citation type="journal article" date="2016" name="Nat. Commun.">
        <title>Thousands of microbial genomes shed light on interconnected biogeochemical processes in an aquifer system.</title>
        <authorList>
            <person name="Anantharaman K."/>
            <person name="Brown C.T."/>
            <person name="Hug L.A."/>
            <person name="Sharon I."/>
            <person name="Castelle C.J."/>
            <person name="Probst A.J."/>
            <person name="Thomas B.C."/>
            <person name="Singh A."/>
            <person name="Wilkins M.J."/>
            <person name="Karaoz U."/>
            <person name="Brodie E.L."/>
            <person name="Williams K.H."/>
            <person name="Hubbard S.S."/>
            <person name="Banfield J.F."/>
        </authorList>
    </citation>
    <scope>NUCLEOTIDE SEQUENCE [LARGE SCALE GENOMIC DNA]</scope>
</reference>
<evidence type="ECO:0000256" key="2">
    <source>
        <dbReference type="ARBA" id="ARBA00008533"/>
    </source>
</evidence>
<proteinExistence type="inferred from homology"/>
<dbReference type="Pfam" id="PF12344">
    <property type="entry name" value="UvrB"/>
    <property type="match status" value="1"/>
</dbReference>
<dbReference type="InterPro" id="IPR001650">
    <property type="entry name" value="Helicase_C-like"/>
</dbReference>
<comment type="subunit">
    <text evidence="10 12 13">Forms a heterotetramer with UvrA during the search for lesions. Interacts with UvrC in an incision complex.</text>
</comment>
<keyword evidence="7 12" id="KW-0067">ATP-binding</keyword>
<feature type="coiled-coil region" evidence="14">
    <location>
        <begin position="641"/>
        <end position="680"/>
    </location>
</feature>
<dbReference type="SUPFAM" id="SSF52540">
    <property type="entry name" value="P-loop containing nucleoside triphosphate hydrolases"/>
    <property type="match status" value="2"/>
</dbReference>
<evidence type="ECO:0000256" key="4">
    <source>
        <dbReference type="ARBA" id="ARBA00022741"/>
    </source>
</evidence>
<feature type="binding site" evidence="12">
    <location>
        <begin position="37"/>
        <end position="44"/>
    </location>
    <ligand>
        <name>ATP</name>
        <dbReference type="ChEBI" id="CHEBI:30616"/>
    </ligand>
</feature>
<evidence type="ECO:0000313" key="19">
    <source>
        <dbReference type="Proteomes" id="UP000178264"/>
    </source>
</evidence>
<sequence>MSFAITSSFTPTGDQPQAIEKLVAGVRAGAPHQTLLGVTGSGKTLTMANVIADVKLPTLVISHNKTLAAQLAGEFEEFFPDAAVHYFVSYYDYYQPEAYVPTTDTYIEKETDINEEIDRLRHAATRALLSRKDVIIVASVSCIYGLGSPEEYQAVSLQLKIQSSRPNRTEILRQLVDMRYERNDMDLQRGKFRVRGNMIDIHPVYSLEDIWRIEFSGNTVQRISTLDQLTGKTVNRADALTLFPATHYIAPQKRINEILKTIEQDLDREVRAFLKANKPLEAERLSQRVHFDLEMIRATGYCQGIENYSRYFDQRKPGEPPSTLIDFFKFADQNFLTFIDESHMTLPQLRGMYHGDRARKDTLIEYGFRLSGARDNRPLTFEEFKTRVGQCIYASATPGEYEIEKSKIQNPKSKIIEANVIEQLIRPTGLLDPTITVKPTKNQIDDLLNEIQHCIAKKQRVLVTTLTKRMAEDLAEYLEELKVKAAYLHSDVEIFERLELLRDLRLGVYDVLVGINLLREGLDLPEVALVAILDADKEGFLRSATSLVQVMGRAARHLEGRVIMYADTITGSMKQAMEETKRRRAVQEAYNNKHGITPATIKKAIKEGILAHRQQEIVRANGRSPLPNVNEIPYEELPHLIRDLERQMDLAAKNLEFEKAAALRDQIKIMKEKMRKKTSRRDTFKAIRAAKEDN</sequence>
<dbReference type="SUPFAM" id="SSF46600">
    <property type="entry name" value="C-terminal UvrC-binding domain of UvrB"/>
    <property type="match status" value="1"/>
</dbReference>